<comment type="catalytic activity">
    <reaction evidence="13">
        <text>(5Z,8Z,11Z,14Z)-eicosatetraenoyl-CoA + H2O = (5Z,8Z,11Z,14Z)-eicosatetraenoate + CoA + H(+)</text>
        <dbReference type="Rhea" id="RHEA:40151"/>
        <dbReference type="ChEBI" id="CHEBI:15377"/>
        <dbReference type="ChEBI" id="CHEBI:15378"/>
        <dbReference type="ChEBI" id="CHEBI:32395"/>
        <dbReference type="ChEBI" id="CHEBI:57287"/>
        <dbReference type="ChEBI" id="CHEBI:57368"/>
    </reaction>
    <physiologicalReaction direction="left-to-right" evidence="13">
        <dbReference type="Rhea" id="RHEA:40152"/>
    </physiologicalReaction>
</comment>
<dbReference type="AlphaFoldDB" id="A0A1M4S911"/>
<proteinExistence type="inferred from homology"/>
<evidence type="ECO:0000256" key="21">
    <source>
        <dbReference type="ARBA" id="ARBA00047969"/>
    </source>
</evidence>
<dbReference type="InterPro" id="IPR006683">
    <property type="entry name" value="Thioestr_dom"/>
</dbReference>
<evidence type="ECO:0000256" key="6">
    <source>
        <dbReference type="ARBA" id="ARBA00022703"/>
    </source>
</evidence>
<feature type="domain" description="Thioesterase" evidence="24">
    <location>
        <begin position="46"/>
        <end position="116"/>
    </location>
</feature>
<dbReference type="RefSeq" id="WP_073162300.1">
    <property type="nucleotide sequence ID" value="NZ_FQUW01000004.1"/>
</dbReference>
<comment type="catalytic activity">
    <reaction evidence="20">
        <text>hexadecanoyl-CoA + H2O = hexadecanoate + CoA + H(+)</text>
        <dbReference type="Rhea" id="RHEA:16645"/>
        <dbReference type="ChEBI" id="CHEBI:7896"/>
        <dbReference type="ChEBI" id="CHEBI:15377"/>
        <dbReference type="ChEBI" id="CHEBI:15378"/>
        <dbReference type="ChEBI" id="CHEBI:57287"/>
        <dbReference type="ChEBI" id="CHEBI:57379"/>
        <dbReference type="EC" id="3.1.2.2"/>
    </reaction>
    <physiologicalReaction direction="left-to-right" evidence="20">
        <dbReference type="Rhea" id="RHEA:16646"/>
    </physiologicalReaction>
</comment>
<comment type="catalytic activity">
    <reaction evidence="22">
        <text>dodecanoyl-CoA + H2O = dodecanoate + CoA + H(+)</text>
        <dbReference type="Rhea" id="RHEA:30135"/>
        <dbReference type="ChEBI" id="CHEBI:15377"/>
        <dbReference type="ChEBI" id="CHEBI:15378"/>
        <dbReference type="ChEBI" id="CHEBI:18262"/>
        <dbReference type="ChEBI" id="CHEBI:57287"/>
        <dbReference type="ChEBI" id="CHEBI:57375"/>
    </reaction>
    <physiologicalReaction direction="left-to-right" evidence="22">
        <dbReference type="Rhea" id="RHEA:30136"/>
    </physiologicalReaction>
</comment>
<dbReference type="Gene3D" id="3.10.129.10">
    <property type="entry name" value="Hotdog Thioesterase"/>
    <property type="match status" value="1"/>
</dbReference>
<evidence type="ECO:0000256" key="15">
    <source>
        <dbReference type="ARBA" id="ARBA00038456"/>
    </source>
</evidence>
<dbReference type="GO" id="GO:0016787">
    <property type="term" value="F:hydrolase activity"/>
    <property type="evidence" value="ECO:0007669"/>
    <property type="project" value="UniProtKB-KW"/>
</dbReference>
<evidence type="ECO:0000256" key="8">
    <source>
        <dbReference type="ARBA" id="ARBA00022832"/>
    </source>
</evidence>
<name>A0A1M4S911_9FIRM</name>
<dbReference type="Pfam" id="PF03061">
    <property type="entry name" value="4HBT"/>
    <property type="match status" value="1"/>
</dbReference>
<organism evidence="25 26">
    <name type="scientific">Desulfofundulus australicus DSM 11792</name>
    <dbReference type="NCBI Taxonomy" id="1121425"/>
    <lineage>
        <taxon>Bacteria</taxon>
        <taxon>Bacillati</taxon>
        <taxon>Bacillota</taxon>
        <taxon>Clostridia</taxon>
        <taxon>Eubacteriales</taxon>
        <taxon>Peptococcaceae</taxon>
        <taxon>Desulfofundulus</taxon>
    </lineage>
</organism>
<dbReference type="EC" id="3.1.2.2" evidence="16"/>
<keyword evidence="5" id="KW-0963">Cytoplasm</keyword>
<evidence type="ECO:0000256" key="1">
    <source>
        <dbReference type="ARBA" id="ARBA00004170"/>
    </source>
</evidence>
<sequence>MFRRSDGMCFACSPRNPIGLHLEFSHEGDICRTTFTAGNEHQGWDGVLHGGLVTTLLDEAMAQWLWHRGVAAMTAEMLTRFSLPVPVGVPVTVEAWKEGCRGRLWELSARLILPGGKVAARATAKFLTVKENG</sequence>
<dbReference type="PANTHER" id="PTHR12418:SF19">
    <property type="entry name" value="ACYL-COENZYME A THIOESTERASE THEM4"/>
    <property type="match status" value="1"/>
</dbReference>
<dbReference type="OrthoDB" id="9792301at2"/>
<gene>
    <name evidence="25" type="ORF">SAMN02745218_00035</name>
</gene>
<accession>A0A1M4S911</accession>
<keyword evidence="7" id="KW-0378">Hydrolase</keyword>
<comment type="catalytic activity">
    <reaction evidence="23">
        <text>tetradecanoyl-CoA + H2O = tetradecanoate + CoA + H(+)</text>
        <dbReference type="Rhea" id="RHEA:40119"/>
        <dbReference type="ChEBI" id="CHEBI:15377"/>
        <dbReference type="ChEBI" id="CHEBI:15378"/>
        <dbReference type="ChEBI" id="CHEBI:30807"/>
        <dbReference type="ChEBI" id="CHEBI:57287"/>
        <dbReference type="ChEBI" id="CHEBI:57385"/>
    </reaction>
    <physiologicalReaction direction="left-to-right" evidence="23">
        <dbReference type="Rhea" id="RHEA:40120"/>
    </physiologicalReaction>
</comment>
<dbReference type="Proteomes" id="UP000184196">
    <property type="component" value="Unassembled WGS sequence"/>
</dbReference>
<reference evidence="26" key="1">
    <citation type="submission" date="2016-11" db="EMBL/GenBank/DDBJ databases">
        <authorList>
            <person name="Varghese N."/>
            <person name="Submissions S."/>
        </authorList>
    </citation>
    <scope>NUCLEOTIDE SEQUENCE [LARGE SCALE GENOMIC DNA]</scope>
    <source>
        <strain evidence="26">DSM 11792</strain>
    </source>
</reference>
<dbReference type="InterPro" id="IPR029069">
    <property type="entry name" value="HotDog_dom_sf"/>
</dbReference>
<comment type="similarity">
    <text evidence="15">Belongs to the THEM4/THEM5 thioesterase family.</text>
</comment>
<evidence type="ECO:0000313" key="26">
    <source>
        <dbReference type="Proteomes" id="UP000184196"/>
    </source>
</evidence>
<dbReference type="InterPro" id="IPR052365">
    <property type="entry name" value="THEM4/THEM5_acyl-CoA_thioest"/>
</dbReference>
<keyword evidence="4" id="KW-1003">Cell membrane</keyword>
<evidence type="ECO:0000256" key="20">
    <source>
        <dbReference type="ARBA" id="ARBA00047734"/>
    </source>
</evidence>
<evidence type="ECO:0000256" key="10">
    <source>
        <dbReference type="ARBA" id="ARBA00023098"/>
    </source>
</evidence>
<dbReference type="GO" id="GO:0005737">
    <property type="term" value="C:cytoplasm"/>
    <property type="evidence" value="ECO:0007669"/>
    <property type="project" value="UniProtKB-SubCell"/>
</dbReference>
<comment type="subcellular location">
    <subcellularLocation>
        <location evidence="3">Cell projection</location>
        <location evidence="3">Ruffle membrane</location>
    </subcellularLocation>
    <subcellularLocation>
        <location evidence="2">Cytoplasm</location>
    </subcellularLocation>
    <subcellularLocation>
        <location evidence="1">Membrane</location>
        <topology evidence="1">Peripheral membrane protein</topology>
    </subcellularLocation>
</comment>
<evidence type="ECO:0000256" key="4">
    <source>
        <dbReference type="ARBA" id="ARBA00022475"/>
    </source>
</evidence>
<evidence type="ECO:0000256" key="2">
    <source>
        <dbReference type="ARBA" id="ARBA00004496"/>
    </source>
</evidence>
<evidence type="ECO:0000256" key="9">
    <source>
        <dbReference type="ARBA" id="ARBA00022946"/>
    </source>
</evidence>
<evidence type="ECO:0000256" key="23">
    <source>
        <dbReference type="ARBA" id="ARBA00048180"/>
    </source>
</evidence>
<evidence type="ECO:0000256" key="16">
    <source>
        <dbReference type="ARBA" id="ARBA00038848"/>
    </source>
</evidence>
<keyword evidence="26" id="KW-1185">Reference proteome</keyword>
<keyword evidence="8" id="KW-0276">Fatty acid metabolism</keyword>
<keyword evidence="10" id="KW-0443">Lipid metabolism</keyword>
<comment type="catalytic activity">
    <reaction evidence="14">
        <text>(9Z)-octadecenoyl-CoA + H2O = (9Z)-octadecenoate + CoA + H(+)</text>
        <dbReference type="Rhea" id="RHEA:40139"/>
        <dbReference type="ChEBI" id="CHEBI:15377"/>
        <dbReference type="ChEBI" id="CHEBI:15378"/>
        <dbReference type="ChEBI" id="CHEBI:30823"/>
        <dbReference type="ChEBI" id="CHEBI:57287"/>
        <dbReference type="ChEBI" id="CHEBI:57387"/>
    </reaction>
    <physiologicalReaction direction="left-to-right" evidence="14">
        <dbReference type="Rhea" id="RHEA:40140"/>
    </physiologicalReaction>
</comment>
<dbReference type="GO" id="GO:0016020">
    <property type="term" value="C:membrane"/>
    <property type="evidence" value="ECO:0007669"/>
    <property type="project" value="UniProtKB-SubCell"/>
</dbReference>
<evidence type="ECO:0000256" key="3">
    <source>
        <dbReference type="ARBA" id="ARBA00004632"/>
    </source>
</evidence>
<protein>
    <recommendedName>
        <fullName evidence="17">Acyl-coenzyme A thioesterase THEM4</fullName>
        <ecNumber evidence="16">3.1.2.2</ecNumber>
    </recommendedName>
    <alternativeName>
        <fullName evidence="18">Thioesterase superfamily member 4</fullName>
    </alternativeName>
</protein>
<evidence type="ECO:0000256" key="11">
    <source>
        <dbReference type="ARBA" id="ARBA00023136"/>
    </source>
</evidence>
<dbReference type="SUPFAM" id="SSF54637">
    <property type="entry name" value="Thioesterase/thiol ester dehydrase-isomerase"/>
    <property type="match status" value="1"/>
</dbReference>
<dbReference type="PANTHER" id="PTHR12418">
    <property type="entry name" value="ACYL-COENZYME A THIOESTERASE THEM4"/>
    <property type="match status" value="1"/>
</dbReference>
<evidence type="ECO:0000256" key="13">
    <source>
        <dbReference type="ARBA" id="ARBA00035852"/>
    </source>
</evidence>
<evidence type="ECO:0000256" key="18">
    <source>
        <dbReference type="ARBA" id="ARBA00043210"/>
    </source>
</evidence>
<keyword evidence="6" id="KW-0053">Apoptosis</keyword>
<keyword evidence="12" id="KW-0966">Cell projection</keyword>
<keyword evidence="11" id="KW-0472">Membrane</keyword>
<evidence type="ECO:0000256" key="19">
    <source>
        <dbReference type="ARBA" id="ARBA00047588"/>
    </source>
</evidence>
<evidence type="ECO:0000259" key="24">
    <source>
        <dbReference type="Pfam" id="PF03061"/>
    </source>
</evidence>
<dbReference type="GO" id="GO:0006631">
    <property type="term" value="P:fatty acid metabolic process"/>
    <property type="evidence" value="ECO:0007669"/>
    <property type="project" value="UniProtKB-KW"/>
</dbReference>
<keyword evidence="9" id="KW-0809">Transit peptide</keyword>
<evidence type="ECO:0000313" key="25">
    <source>
        <dbReference type="EMBL" id="SHE28696.1"/>
    </source>
</evidence>
<evidence type="ECO:0000256" key="7">
    <source>
        <dbReference type="ARBA" id="ARBA00022801"/>
    </source>
</evidence>
<evidence type="ECO:0000256" key="17">
    <source>
        <dbReference type="ARBA" id="ARBA00040123"/>
    </source>
</evidence>
<comment type="catalytic activity">
    <reaction evidence="19">
        <text>octanoyl-CoA + H2O = octanoate + CoA + H(+)</text>
        <dbReference type="Rhea" id="RHEA:30143"/>
        <dbReference type="ChEBI" id="CHEBI:15377"/>
        <dbReference type="ChEBI" id="CHEBI:15378"/>
        <dbReference type="ChEBI" id="CHEBI:25646"/>
        <dbReference type="ChEBI" id="CHEBI:57287"/>
        <dbReference type="ChEBI" id="CHEBI:57386"/>
    </reaction>
    <physiologicalReaction direction="left-to-right" evidence="19">
        <dbReference type="Rhea" id="RHEA:30144"/>
    </physiologicalReaction>
</comment>
<evidence type="ECO:0000256" key="22">
    <source>
        <dbReference type="ARBA" id="ARBA00048074"/>
    </source>
</evidence>
<evidence type="ECO:0000256" key="5">
    <source>
        <dbReference type="ARBA" id="ARBA00022490"/>
    </source>
</evidence>
<dbReference type="EMBL" id="FQUW01000004">
    <property type="protein sequence ID" value="SHE28696.1"/>
    <property type="molecule type" value="Genomic_DNA"/>
</dbReference>
<evidence type="ECO:0000256" key="12">
    <source>
        <dbReference type="ARBA" id="ARBA00023273"/>
    </source>
</evidence>
<evidence type="ECO:0000256" key="14">
    <source>
        <dbReference type="ARBA" id="ARBA00037002"/>
    </source>
</evidence>
<comment type="catalytic activity">
    <reaction evidence="21">
        <text>decanoyl-CoA + H2O = decanoate + CoA + H(+)</text>
        <dbReference type="Rhea" id="RHEA:40059"/>
        <dbReference type="ChEBI" id="CHEBI:15377"/>
        <dbReference type="ChEBI" id="CHEBI:15378"/>
        <dbReference type="ChEBI" id="CHEBI:27689"/>
        <dbReference type="ChEBI" id="CHEBI:57287"/>
        <dbReference type="ChEBI" id="CHEBI:61430"/>
    </reaction>
    <physiologicalReaction direction="left-to-right" evidence="21">
        <dbReference type="Rhea" id="RHEA:40060"/>
    </physiologicalReaction>
</comment>